<evidence type="ECO:0000313" key="2">
    <source>
        <dbReference type="Proteomes" id="UP001224418"/>
    </source>
</evidence>
<comment type="caution">
    <text evidence="1">The sequence shown here is derived from an EMBL/GenBank/DDBJ whole genome shotgun (WGS) entry which is preliminary data.</text>
</comment>
<protein>
    <submittedName>
        <fullName evidence="1">Uncharacterized protein</fullName>
    </submittedName>
</protein>
<reference evidence="1 2" key="1">
    <citation type="submission" date="2023-07" db="EMBL/GenBank/DDBJ databases">
        <title>Genomic Encyclopedia of Type Strains, Phase IV (KMG-IV): sequencing the most valuable type-strain genomes for metagenomic binning, comparative biology and taxonomic classification.</title>
        <authorList>
            <person name="Goeker M."/>
        </authorList>
    </citation>
    <scope>NUCLEOTIDE SEQUENCE [LARGE SCALE GENOMIC DNA]</scope>
    <source>
        <strain evidence="1 2">DSM 1400</strain>
    </source>
</reference>
<evidence type="ECO:0000313" key="1">
    <source>
        <dbReference type="EMBL" id="MDQ0478759.1"/>
    </source>
</evidence>
<sequence length="147" mass="16861">MGIANNEINFNTIIKNLGNSCLTEERCNTCNKEKCLIGYSKKCINGCFKDDVTYVESGFENIPSIDTKIYEQQDIIAGISDILKQCRSCKENHYDNCIINVLRSCYEIILFGEHQEYSGSALVYLNKIKDINEEIGDKIFQQYMSIR</sequence>
<organism evidence="1 2">
    <name type="scientific">Hathewaya limosa</name>
    <name type="common">Clostridium limosum</name>
    <dbReference type="NCBI Taxonomy" id="1536"/>
    <lineage>
        <taxon>Bacteria</taxon>
        <taxon>Bacillati</taxon>
        <taxon>Bacillota</taxon>
        <taxon>Clostridia</taxon>
        <taxon>Eubacteriales</taxon>
        <taxon>Clostridiaceae</taxon>
        <taxon>Hathewaya</taxon>
    </lineage>
</organism>
<proteinExistence type="predicted"/>
<dbReference type="RefSeq" id="WP_307354966.1">
    <property type="nucleotide sequence ID" value="NZ_BAAACJ010000025.1"/>
</dbReference>
<gene>
    <name evidence="1" type="ORF">QOZ93_000487</name>
</gene>
<dbReference type="EMBL" id="JAUSWN010000003">
    <property type="protein sequence ID" value="MDQ0478759.1"/>
    <property type="molecule type" value="Genomic_DNA"/>
</dbReference>
<dbReference type="Proteomes" id="UP001224418">
    <property type="component" value="Unassembled WGS sequence"/>
</dbReference>
<name>A0ABU0JNV3_HATLI</name>
<accession>A0ABU0JNV3</accession>
<keyword evidence="2" id="KW-1185">Reference proteome</keyword>